<dbReference type="SUPFAM" id="SSF64518">
    <property type="entry name" value="Phase 1 flagellin"/>
    <property type="match status" value="1"/>
</dbReference>
<protein>
    <recommendedName>
        <fullName evidence="3 6">Flagellar basal-body rod protein FlgC</fullName>
    </recommendedName>
</protein>
<dbReference type="Proteomes" id="UP001499988">
    <property type="component" value="Unassembled WGS sequence"/>
</dbReference>
<dbReference type="NCBIfam" id="TIGR01395">
    <property type="entry name" value="FlgC"/>
    <property type="match status" value="1"/>
</dbReference>
<evidence type="ECO:0000313" key="10">
    <source>
        <dbReference type="Proteomes" id="UP001499988"/>
    </source>
</evidence>
<comment type="caution">
    <text evidence="9">The sequence shown here is derived from an EMBL/GenBank/DDBJ whole genome shotgun (WGS) entry which is preliminary data.</text>
</comment>
<evidence type="ECO:0000256" key="3">
    <source>
        <dbReference type="ARBA" id="ARBA00017941"/>
    </source>
</evidence>
<gene>
    <name evidence="9" type="primary">flgC_1</name>
    <name evidence="9" type="ORF">GCM10023333_22510</name>
</gene>
<name>A0ABP9EVY8_9GAMM</name>
<evidence type="ECO:0000259" key="7">
    <source>
        <dbReference type="Pfam" id="PF00460"/>
    </source>
</evidence>
<evidence type="ECO:0000256" key="5">
    <source>
        <dbReference type="ARBA" id="ARBA00025933"/>
    </source>
</evidence>
<dbReference type="EMBL" id="BAABJZ010000077">
    <property type="protein sequence ID" value="GAA4888675.1"/>
    <property type="molecule type" value="Genomic_DNA"/>
</dbReference>
<evidence type="ECO:0000256" key="2">
    <source>
        <dbReference type="ARBA" id="ARBA00009677"/>
    </source>
</evidence>
<comment type="subunit">
    <text evidence="5 6">The basal body constitutes a major portion of the flagellar organelle and consists of four rings (L,P,S, and M) mounted on a central rod. The rod consists of about 26 subunits of FlgG in the distal portion, and FlgB, FlgC and FlgF are thought to build up the proximal portion of the rod with about 6 subunits each.</text>
</comment>
<dbReference type="RefSeq" id="WP_345335490.1">
    <property type="nucleotide sequence ID" value="NZ_BAABJZ010000077.1"/>
</dbReference>
<keyword evidence="9" id="KW-0969">Cilium</keyword>
<dbReference type="InterPro" id="IPR006299">
    <property type="entry name" value="FlgC"/>
</dbReference>
<evidence type="ECO:0000256" key="4">
    <source>
        <dbReference type="ARBA" id="ARBA00023143"/>
    </source>
</evidence>
<evidence type="ECO:0000256" key="6">
    <source>
        <dbReference type="RuleBase" id="RU362062"/>
    </source>
</evidence>
<dbReference type="Pfam" id="PF06429">
    <property type="entry name" value="Flg_bbr_C"/>
    <property type="match status" value="1"/>
</dbReference>
<comment type="subcellular location">
    <subcellularLocation>
        <location evidence="1 6">Bacterial flagellum basal body</location>
    </subcellularLocation>
</comment>
<evidence type="ECO:0000256" key="1">
    <source>
        <dbReference type="ARBA" id="ARBA00004117"/>
    </source>
</evidence>
<comment type="similarity">
    <text evidence="2">Belongs to the flagella basal body rod proteins family.</text>
</comment>
<reference evidence="10" key="1">
    <citation type="journal article" date="2019" name="Int. J. Syst. Evol. Microbiol.">
        <title>The Global Catalogue of Microorganisms (GCM) 10K type strain sequencing project: providing services to taxonomists for standard genome sequencing and annotation.</title>
        <authorList>
            <consortium name="The Broad Institute Genomics Platform"/>
            <consortium name="The Broad Institute Genome Sequencing Center for Infectious Disease"/>
            <person name="Wu L."/>
            <person name="Ma J."/>
        </authorList>
    </citation>
    <scope>NUCLEOTIDE SEQUENCE [LARGE SCALE GENOMIC DNA]</scope>
    <source>
        <strain evidence="10">JCM 18401</strain>
    </source>
</reference>
<evidence type="ECO:0000259" key="8">
    <source>
        <dbReference type="Pfam" id="PF06429"/>
    </source>
</evidence>
<dbReference type="Pfam" id="PF00460">
    <property type="entry name" value="Flg_bb_rod"/>
    <property type="match status" value="1"/>
</dbReference>
<keyword evidence="9" id="KW-0966">Cell projection</keyword>
<keyword evidence="4 6" id="KW-0975">Bacterial flagellum</keyword>
<keyword evidence="9" id="KW-0282">Flagellum</keyword>
<accession>A0ABP9EVY8</accession>
<evidence type="ECO:0000313" key="9">
    <source>
        <dbReference type="EMBL" id="GAA4888675.1"/>
    </source>
</evidence>
<dbReference type="InterPro" id="IPR010930">
    <property type="entry name" value="Flg_bb/hook_C_dom"/>
</dbReference>
<feature type="domain" description="Flagellar basal body rod protein N-terminal" evidence="7">
    <location>
        <begin position="8"/>
        <end position="31"/>
    </location>
</feature>
<dbReference type="PANTHER" id="PTHR30435:SF29">
    <property type="entry name" value="FLAGELLAR BASAL-BODY ROD PROTEIN FLGC"/>
    <property type="match status" value="1"/>
</dbReference>
<dbReference type="PANTHER" id="PTHR30435">
    <property type="entry name" value="FLAGELLAR PROTEIN"/>
    <property type="match status" value="1"/>
</dbReference>
<feature type="domain" description="Flagellar basal-body/hook protein C-terminal" evidence="8">
    <location>
        <begin position="91"/>
        <end position="135"/>
    </location>
</feature>
<sequence length="138" mass="14920">MSFNEIYQIAGSAMNTQSQRLNTVASNLANAEAAASSEETAYRALKPVFQTVYQQTKDGAVSANVQVAGIVQSEAPLEKRYEPDHPMADETGYVVYSNVNSVQEMADMMAATRAFETSADMIARANSMQQSLLKLGAL</sequence>
<proteinExistence type="inferred from homology"/>
<keyword evidence="10" id="KW-1185">Reference proteome</keyword>
<organism evidence="9 10">
    <name type="scientific">Ferrimonas pelagia</name>
    <dbReference type="NCBI Taxonomy" id="1177826"/>
    <lineage>
        <taxon>Bacteria</taxon>
        <taxon>Pseudomonadati</taxon>
        <taxon>Pseudomonadota</taxon>
        <taxon>Gammaproteobacteria</taxon>
        <taxon>Alteromonadales</taxon>
        <taxon>Ferrimonadaceae</taxon>
        <taxon>Ferrimonas</taxon>
    </lineage>
</organism>
<dbReference type="InterPro" id="IPR001444">
    <property type="entry name" value="Flag_bb_rod_N"/>
</dbReference>